<protein>
    <submittedName>
        <fullName evidence="1">Uncharacterized protein</fullName>
    </submittedName>
</protein>
<reference evidence="1 2" key="1">
    <citation type="submission" date="2018-06" db="EMBL/GenBank/DDBJ databases">
        <title>The Genome of Cuscuta australis (Dodder) Provides Insight into the Evolution of Plant Parasitism.</title>
        <authorList>
            <person name="Liu H."/>
        </authorList>
    </citation>
    <scope>NUCLEOTIDE SEQUENCE [LARGE SCALE GENOMIC DNA]</scope>
    <source>
        <strain evidence="2">cv. Yunnan</strain>
        <tissue evidence="1">Vines</tissue>
    </source>
</reference>
<keyword evidence="2" id="KW-1185">Reference proteome</keyword>
<gene>
    <name evidence="1" type="ORF">DM860_013543</name>
</gene>
<name>A0A328EAI4_9ASTE</name>
<dbReference type="Proteomes" id="UP000249390">
    <property type="component" value="Unassembled WGS sequence"/>
</dbReference>
<organism evidence="1 2">
    <name type="scientific">Cuscuta australis</name>
    <dbReference type="NCBI Taxonomy" id="267555"/>
    <lineage>
        <taxon>Eukaryota</taxon>
        <taxon>Viridiplantae</taxon>
        <taxon>Streptophyta</taxon>
        <taxon>Embryophyta</taxon>
        <taxon>Tracheophyta</taxon>
        <taxon>Spermatophyta</taxon>
        <taxon>Magnoliopsida</taxon>
        <taxon>eudicotyledons</taxon>
        <taxon>Gunneridae</taxon>
        <taxon>Pentapetalae</taxon>
        <taxon>asterids</taxon>
        <taxon>lamiids</taxon>
        <taxon>Solanales</taxon>
        <taxon>Convolvulaceae</taxon>
        <taxon>Cuscuteae</taxon>
        <taxon>Cuscuta</taxon>
        <taxon>Cuscuta subgen. Grammica</taxon>
        <taxon>Cuscuta sect. Cleistogrammica</taxon>
    </lineage>
</organism>
<comment type="caution">
    <text evidence="1">The sequence shown here is derived from an EMBL/GenBank/DDBJ whole genome shotgun (WGS) entry which is preliminary data.</text>
</comment>
<evidence type="ECO:0000313" key="1">
    <source>
        <dbReference type="EMBL" id="RAL54847.1"/>
    </source>
</evidence>
<evidence type="ECO:0000313" key="2">
    <source>
        <dbReference type="Proteomes" id="UP000249390"/>
    </source>
</evidence>
<dbReference type="AlphaFoldDB" id="A0A328EAI4"/>
<accession>A0A328EAI4</accession>
<dbReference type="EMBL" id="NQVE01000005">
    <property type="protein sequence ID" value="RAL54847.1"/>
    <property type="molecule type" value="Genomic_DNA"/>
</dbReference>
<sequence>MAVLLSGFRSKKNRQRRMPQVFRWKKLAAQNAVPISDQRQAVALPLGFLLKMTGFPFSRLETEAPPGFWGDIMRVYWC</sequence>
<proteinExistence type="predicted"/>